<keyword evidence="2" id="KW-1185">Reference proteome</keyword>
<sequence>MTVSGDLHVRGQNAVVVLRCRYRRGAYRVIRDPEGVISLWAIEGTRSSPFTIEFADRGRVSRTLGSMSPDFIQAFLEYVARLKS</sequence>
<reference evidence="1 2" key="1">
    <citation type="submission" date="2006-10" db="EMBL/GenBank/DDBJ databases">
        <title>Complete sequence of chromosome of Pelobacter propionicus DSM 2379.</title>
        <authorList>
            <consortium name="US DOE Joint Genome Institute"/>
            <person name="Copeland A."/>
            <person name="Lucas S."/>
            <person name="Lapidus A."/>
            <person name="Barry K."/>
            <person name="Detter J.C."/>
            <person name="Glavina del Rio T."/>
            <person name="Hammon N."/>
            <person name="Israni S."/>
            <person name="Dalin E."/>
            <person name="Tice H."/>
            <person name="Pitluck S."/>
            <person name="Saunders E."/>
            <person name="Brettin T."/>
            <person name="Bruce D."/>
            <person name="Han C."/>
            <person name="Tapia R."/>
            <person name="Schmutz J."/>
            <person name="Larimer F."/>
            <person name="Land M."/>
            <person name="Hauser L."/>
            <person name="Kyrpides N."/>
            <person name="Kim E."/>
            <person name="Lovley D."/>
            <person name="Richardson P."/>
        </authorList>
    </citation>
    <scope>NUCLEOTIDE SEQUENCE [LARGE SCALE GENOMIC DNA]</scope>
    <source>
        <strain evidence="2">DSM 2379 / NBRC 103807 / OttBd1</strain>
    </source>
</reference>
<accession>A1APJ1</accession>
<name>A1APJ1_PELPD</name>
<organism evidence="1 2">
    <name type="scientific">Pelobacter propionicus (strain DSM 2379 / NBRC 103807 / OttBd1)</name>
    <dbReference type="NCBI Taxonomy" id="338966"/>
    <lineage>
        <taxon>Bacteria</taxon>
        <taxon>Pseudomonadati</taxon>
        <taxon>Thermodesulfobacteriota</taxon>
        <taxon>Desulfuromonadia</taxon>
        <taxon>Desulfuromonadales</taxon>
        <taxon>Desulfuromonadaceae</taxon>
        <taxon>Pelobacter</taxon>
    </lineage>
</organism>
<dbReference type="Proteomes" id="UP000006732">
    <property type="component" value="Chromosome"/>
</dbReference>
<gene>
    <name evidence="1" type="ordered locus">Ppro_1647</name>
</gene>
<dbReference type="HOGENOM" id="CLU_2524579_0_0_7"/>
<dbReference type="STRING" id="338966.Ppro_1647"/>
<dbReference type="RefSeq" id="WP_011735539.1">
    <property type="nucleotide sequence ID" value="NC_008609.1"/>
</dbReference>
<dbReference type="KEGG" id="ppd:Ppro_1647"/>
<proteinExistence type="predicted"/>
<evidence type="ECO:0000313" key="1">
    <source>
        <dbReference type="EMBL" id="ABK99261.1"/>
    </source>
</evidence>
<evidence type="ECO:0000313" key="2">
    <source>
        <dbReference type="Proteomes" id="UP000006732"/>
    </source>
</evidence>
<dbReference type="EMBL" id="CP000482">
    <property type="protein sequence ID" value="ABK99261.1"/>
    <property type="molecule type" value="Genomic_DNA"/>
</dbReference>
<protein>
    <submittedName>
        <fullName evidence="1">Uncharacterized protein</fullName>
    </submittedName>
</protein>
<dbReference type="AlphaFoldDB" id="A1APJ1"/>